<organism evidence="2 3">
    <name type="scientific">Paenibacillus aurantius</name>
    <dbReference type="NCBI Taxonomy" id="2918900"/>
    <lineage>
        <taxon>Bacteria</taxon>
        <taxon>Bacillati</taxon>
        <taxon>Bacillota</taxon>
        <taxon>Bacilli</taxon>
        <taxon>Bacillales</taxon>
        <taxon>Paenibacillaceae</taxon>
        <taxon>Paenibacillus</taxon>
    </lineage>
</organism>
<dbReference type="RefSeq" id="WP_315604314.1">
    <property type="nucleotide sequence ID" value="NZ_CP130318.1"/>
</dbReference>
<gene>
    <name evidence="2" type="ORF">MJA45_23435</name>
</gene>
<dbReference type="EMBL" id="CP130318">
    <property type="protein sequence ID" value="WNQ10540.1"/>
    <property type="molecule type" value="Genomic_DNA"/>
</dbReference>
<dbReference type="AlphaFoldDB" id="A0AA96RCH6"/>
<dbReference type="InterPro" id="IPR015424">
    <property type="entry name" value="PyrdxlP-dep_Trfase"/>
</dbReference>
<proteinExistence type="predicted"/>
<dbReference type="SUPFAM" id="SSF53383">
    <property type="entry name" value="PLP-dependent transferases"/>
    <property type="match status" value="1"/>
</dbReference>
<feature type="region of interest" description="Disordered" evidence="1">
    <location>
        <begin position="1"/>
        <end position="24"/>
    </location>
</feature>
<reference evidence="2 3" key="1">
    <citation type="submission" date="2022-02" db="EMBL/GenBank/DDBJ databases">
        <title>Paenibacillus sp. MBLB1776 Whole Genome Shotgun Sequencing.</title>
        <authorList>
            <person name="Hwang C.Y."/>
            <person name="Cho E.-S."/>
            <person name="Seo M.-J."/>
        </authorList>
    </citation>
    <scope>NUCLEOTIDE SEQUENCE [LARGE SCALE GENOMIC DNA]</scope>
    <source>
        <strain evidence="2 3">MBLB1776</strain>
    </source>
</reference>
<name>A0AA96RCH6_9BACL</name>
<accession>A0AA96RCH6</accession>
<dbReference type="Proteomes" id="UP001305702">
    <property type="component" value="Chromosome"/>
</dbReference>
<evidence type="ECO:0000313" key="3">
    <source>
        <dbReference type="Proteomes" id="UP001305702"/>
    </source>
</evidence>
<keyword evidence="3" id="KW-1185">Reference proteome</keyword>
<protein>
    <submittedName>
        <fullName evidence="2">Uncharacterized protein</fullName>
    </submittedName>
</protein>
<dbReference type="KEGG" id="paun:MJA45_23435"/>
<evidence type="ECO:0000256" key="1">
    <source>
        <dbReference type="SAM" id="MobiDB-lite"/>
    </source>
</evidence>
<evidence type="ECO:0000313" key="2">
    <source>
        <dbReference type="EMBL" id="WNQ10540.1"/>
    </source>
</evidence>
<sequence length="505" mass="57326">MERDKGNEASGNPESGLAGGWSYTEEENRRERLENLEELEWLLGECGHKAELAGRSVPAELLPAAFYREALEGRRNRLDQLRADPAGYRAEDFLRIKYELRLLLKQLAGLLSCSDWPSPSLTRSPVKEQGINQAEEQNSYFRTDGSSLIEAYETAFLQEYYPMSEGARSRAQACLTSSGMKALEVALLLFRTMTDRPLPLYHQVGYYYEGITLIRDLYPDARAVTVEDIYAMLDRGEEMGCLLLEPGLTWPVHEGIDLDLLFRKLERHRQSAPLFLIIDRTLTGMANPFFERYADRMPGHVVLVSIESGIKYWQLGLELTNLGFLVLSGEPVAHPETEERLTHLMGVLTGVPDPALVWRLPRPSRSVLERRMERLARNTNVLYSFLQERMKEGRVSRLYHSVQAGQGLRAGREPWMGSLLYVQLPGVVHYHEYEELAKHWAETAEPALCIHQGGSFGFDTMRLAAVEESPERGFNSALRLSVGRDTAEELAAKLVWLDRMLPPGR</sequence>